<gene>
    <name evidence="7" type="primary">gltX</name>
    <name evidence="10" type="ORF">EAS64_01650</name>
</gene>
<dbReference type="RefSeq" id="WP_145850927.1">
    <property type="nucleotide sequence ID" value="NZ_RPFW01000001.1"/>
</dbReference>
<keyword evidence="4 7" id="KW-0067">ATP-binding</keyword>
<evidence type="ECO:0000256" key="7">
    <source>
        <dbReference type="HAMAP-Rule" id="MF_00022"/>
    </source>
</evidence>
<dbReference type="AlphaFoldDB" id="A0A6P2C9E0"/>
<feature type="domain" description="Glutamyl/glutaminyl-tRNA synthetase class Ib catalytic" evidence="8">
    <location>
        <begin position="36"/>
        <end position="322"/>
    </location>
</feature>
<dbReference type="EMBL" id="RPFW01000001">
    <property type="protein sequence ID" value="TVZ06173.1"/>
    <property type="molecule type" value="Genomic_DNA"/>
</dbReference>
<dbReference type="InterPro" id="IPR020751">
    <property type="entry name" value="aa-tRNA-synth_I_codon-bd_sub2"/>
</dbReference>
<dbReference type="InterPro" id="IPR020058">
    <property type="entry name" value="Glu/Gln-tRNA-synth_Ib_cat-dom"/>
</dbReference>
<reference evidence="10 11" key="1">
    <citation type="submission" date="2018-11" db="EMBL/GenBank/DDBJ databases">
        <title>Trebonia kvetii gen.nov., sp.nov., a novel acidophilic actinobacterium, and proposal of the new actinobacterial family Treboniaceae fam. nov.</title>
        <authorList>
            <person name="Rapoport D."/>
            <person name="Sagova-Mareckova M."/>
            <person name="Sedlacek I."/>
            <person name="Provaznik J."/>
            <person name="Kralova S."/>
            <person name="Pavlinic D."/>
            <person name="Benes V."/>
            <person name="Kopecky J."/>
        </authorList>
    </citation>
    <scope>NUCLEOTIDE SEQUENCE [LARGE SCALE GENOMIC DNA]</scope>
    <source>
        <strain evidence="10 11">15Tr583</strain>
    </source>
</reference>
<dbReference type="Pfam" id="PF19269">
    <property type="entry name" value="Anticodon_2"/>
    <property type="match status" value="1"/>
</dbReference>
<comment type="subunit">
    <text evidence="7">Monomer.</text>
</comment>
<dbReference type="PANTHER" id="PTHR43311">
    <property type="entry name" value="GLUTAMATE--TRNA LIGASE"/>
    <property type="match status" value="1"/>
</dbReference>
<dbReference type="InterPro" id="IPR004527">
    <property type="entry name" value="Glu-tRNA-ligase_bac/mito"/>
</dbReference>
<dbReference type="SUPFAM" id="SSF52374">
    <property type="entry name" value="Nucleotidylyl transferase"/>
    <property type="match status" value="1"/>
</dbReference>
<protein>
    <recommendedName>
        <fullName evidence="7">Glutamate--tRNA ligase</fullName>
        <ecNumber evidence="7">6.1.1.17</ecNumber>
    </recommendedName>
    <alternativeName>
        <fullName evidence="7">Glutamyl-tRNA synthetase</fullName>
        <shortName evidence="7">GluRS</shortName>
    </alternativeName>
</protein>
<evidence type="ECO:0000256" key="1">
    <source>
        <dbReference type="ARBA" id="ARBA00007894"/>
    </source>
</evidence>
<dbReference type="GO" id="GO:0006424">
    <property type="term" value="P:glutamyl-tRNA aminoacylation"/>
    <property type="evidence" value="ECO:0007669"/>
    <property type="project" value="UniProtKB-UniRule"/>
</dbReference>
<dbReference type="Pfam" id="PF00749">
    <property type="entry name" value="tRNA-synt_1c"/>
    <property type="match status" value="1"/>
</dbReference>
<evidence type="ECO:0000256" key="5">
    <source>
        <dbReference type="ARBA" id="ARBA00022917"/>
    </source>
</evidence>
<evidence type="ECO:0000259" key="9">
    <source>
        <dbReference type="Pfam" id="PF19269"/>
    </source>
</evidence>
<name>A0A6P2C9E0_9ACTN</name>
<dbReference type="InterPro" id="IPR008925">
    <property type="entry name" value="aa_tRNA-synth_I_cd-bd_sf"/>
</dbReference>
<dbReference type="InterPro" id="IPR014729">
    <property type="entry name" value="Rossmann-like_a/b/a_fold"/>
</dbReference>
<evidence type="ECO:0000259" key="8">
    <source>
        <dbReference type="Pfam" id="PF00749"/>
    </source>
</evidence>
<organism evidence="10 11">
    <name type="scientific">Trebonia kvetii</name>
    <dbReference type="NCBI Taxonomy" id="2480626"/>
    <lineage>
        <taxon>Bacteria</taxon>
        <taxon>Bacillati</taxon>
        <taxon>Actinomycetota</taxon>
        <taxon>Actinomycetes</taxon>
        <taxon>Streptosporangiales</taxon>
        <taxon>Treboniaceae</taxon>
        <taxon>Trebonia</taxon>
    </lineage>
</organism>
<keyword evidence="3 7" id="KW-0547">Nucleotide-binding</keyword>
<keyword evidence="7" id="KW-0963">Cytoplasm</keyword>
<dbReference type="SUPFAM" id="SSF48163">
    <property type="entry name" value="An anticodon-binding domain of class I aminoacyl-tRNA synthetases"/>
    <property type="match status" value="1"/>
</dbReference>
<comment type="subcellular location">
    <subcellularLocation>
        <location evidence="7">Cytoplasm</location>
    </subcellularLocation>
</comment>
<dbReference type="Proteomes" id="UP000460272">
    <property type="component" value="Unassembled WGS sequence"/>
</dbReference>
<proteinExistence type="inferred from homology"/>
<dbReference type="InterPro" id="IPR049940">
    <property type="entry name" value="GluQ/Sye"/>
</dbReference>
<accession>A0A6P2C9E0</accession>
<dbReference type="GO" id="GO:0000049">
    <property type="term" value="F:tRNA binding"/>
    <property type="evidence" value="ECO:0007669"/>
    <property type="project" value="InterPro"/>
</dbReference>
<feature type="binding site" evidence="7">
    <location>
        <position position="296"/>
    </location>
    <ligand>
        <name>ATP</name>
        <dbReference type="ChEBI" id="CHEBI:30616"/>
    </ligand>
</feature>
<feature type="domain" description="Aminoacyl-tRNA synthetase class I anticodon-binding" evidence="9">
    <location>
        <begin position="509"/>
        <end position="544"/>
    </location>
</feature>
<dbReference type="InterPro" id="IPR001412">
    <property type="entry name" value="aa-tRNA-synth_I_CS"/>
</dbReference>
<evidence type="ECO:0000256" key="4">
    <source>
        <dbReference type="ARBA" id="ARBA00022840"/>
    </source>
</evidence>
<dbReference type="OrthoDB" id="9807503at2"/>
<feature type="short sequence motif" description="'KMSKS' region" evidence="7">
    <location>
        <begin position="293"/>
        <end position="297"/>
    </location>
</feature>
<dbReference type="InterPro" id="IPR045462">
    <property type="entry name" value="aa-tRNA-synth_I_cd-bd"/>
</dbReference>
<keyword evidence="6 7" id="KW-0030">Aminoacyl-tRNA synthetase</keyword>
<dbReference type="EC" id="6.1.1.17" evidence="7"/>
<dbReference type="PRINTS" id="PR00987">
    <property type="entry name" value="TRNASYNTHGLU"/>
</dbReference>
<dbReference type="Gene3D" id="1.10.10.350">
    <property type="match status" value="1"/>
</dbReference>
<dbReference type="GO" id="GO:0004818">
    <property type="term" value="F:glutamate-tRNA ligase activity"/>
    <property type="evidence" value="ECO:0007669"/>
    <property type="project" value="UniProtKB-UniRule"/>
</dbReference>
<keyword evidence="11" id="KW-1185">Reference proteome</keyword>
<feature type="short sequence motif" description="'HIGH' region" evidence="7">
    <location>
        <begin position="41"/>
        <end position="51"/>
    </location>
</feature>
<comment type="caution">
    <text evidence="10">The sequence shown here is derived from an EMBL/GenBank/DDBJ whole genome shotgun (WGS) entry which is preliminary data.</text>
</comment>
<comment type="caution">
    <text evidence="7">Lacks conserved residue(s) required for the propagation of feature annotation.</text>
</comment>
<dbReference type="PROSITE" id="PS00178">
    <property type="entry name" value="AA_TRNA_LIGASE_I"/>
    <property type="match status" value="1"/>
</dbReference>
<evidence type="ECO:0000313" key="10">
    <source>
        <dbReference type="EMBL" id="TVZ06173.1"/>
    </source>
</evidence>
<evidence type="ECO:0000256" key="2">
    <source>
        <dbReference type="ARBA" id="ARBA00022598"/>
    </source>
</evidence>
<dbReference type="GO" id="GO:0005829">
    <property type="term" value="C:cytosol"/>
    <property type="evidence" value="ECO:0007669"/>
    <property type="project" value="TreeGrafter"/>
</dbReference>
<comment type="similarity">
    <text evidence="1 7">Belongs to the class-I aminoacyl-tRNA synthetase family. Glutamate--tRNA ligase type 1 subfamily.</text>
</comment>
<evidence type="ECO:0000313" key="11">
    <source>
        <dbReference type="Proteomes" id="UP000460272"/>
    </source>
</evidence>
<dbReference type="PANTHER" id="PTHR43311:SF2">
    <property type="entry name" value="GLUTAMATE--TRNA LIGASE, MITOCHONDRIAL-RELATED"/>
    <property type="match status" value="1"/>
</dbReference>
<dbReference type="Gene3D" id="3.40.50.620">
    <property type="entry name" value="HUPs"/>
    <property type="match status" value="1"/>
</dbReference>
<dbReference type="InterPro" id="IPR000924">
    <property type="entry name" value="Glu/Gln-tRNA-synth"/>
</dbReference>
<comment type="catalytic activity">
    <reaction evidence="7">
        <text>tRNA(Glu) + L-glutamate + ATP = L-glutamyl-tRNA(Glu) + AMP + diphosphate</text>
        <dbReference type="Rhea" id="RHEA:23540"/>
        <dbReference type="Rhea" id="RHEA-COMP:9663"/>
        <dbReference type="Rhea" id="RHEA-COMP:9680"/>
        <dbReference type="ChEBI" id="CHEBI:29985"/>
        <dbReference type="ChEBI" id="CHEBI:30616"/>
        <dbReference type="ChEBI" id="CHEBI:33019"/>
        <dbReference type="ChEBI" id="CHEBI:78442"/>
        <dbReference type="ChEBI" id="CHEBI:78520"/>
        <dbReference type="ChEBI" id="CHEBI:456215"/>
        <dbReference type="EC" id="6.1.1.17"/>
    </reaction>
</comment>
<dbReference type="HAMAP" id="MF_00022">
    <property type="entry name" value="Glu_tRNA_synth_type1"/>
    <property type="match status" value="1"/>
</dbReference>
<comment type="function">
    <text evidence="7">Catalyzes the attachment of glutamate to tRNA(Glu) in a two-step reaction: glutamate is first activated by ATP to form Glu-AMP and then transferred to the acceptor end of tRNA(Glu).</text>
</comment>
<keyword evidence="5 7" id="KW-0648">Protein biosynthesis</keyword>
<keyword evidence="2 7" id="KW-0436">Ligase</keyword>
<evidence type="ECO:0000256" key="3">
    <source>
        <dbReference type="ARBA" id="ARBA00022741"/>
    </source>
</evidence>
<evidence type="ECO:0000256" key="6">
    <source>
        <dbReference type="ARBA" id="ARBA00023146"/>
    </source>
</evidence>
<dbReference type="GO" id="GO:0005524">
    <property type="term" value="F:ATP binding"/>
    <property type="evidence" value="ECO:0007669"/>
    <property type="project" value="UniProtKB-UniRule"/>
</dbReference>
<sequence>MLSADLIDSLFPADLPTPQEMAARYPARSLPPGAQVTRFAPSPTGWLHIGGIFTASVNFDLARHSGGRYLLRIEDTDQARFSEGALAQFEAGFEYFGIAADESDAVGGAYGPYTQSARAAIYHTYVRELLRQGKAYPCFETTEQAEARVERQKAVGALPGYYGDWAIWRDAPEDQVRARLAAGDPYVVRFRSPGIGGARVSFTDEIRGELSADDNRNDVVILKRSDAELRLPTYHFAHAVDDHLMGITLVVRGEEWISSVPLHLQLFDALGFPRIPYAHVAPLMKQDGGSRRKLSKRKDPEASVGYYLEQGFPAEAVLYYLRGLANGRLAEMPLPQALAEPLRLAEFGVAGPLLDMVKLDDVSADYVATLPSPVILERLLPWLAEYDKDLAAVVTAERDLALRALDVERVDTEKPRKDLRKWADFRTVYGFFFPEVYELVTDPADERFNGLAVDKVRAMASGFAAAYVEPGPDVEWFDQIRNLAGELGFALRQKDYKKNPEAFPGSIADAAAVIRVLVTGSRQSPDLAQTCAALGRAEVLRRVTALG</sequence>